<sequence length="348" mass="37492">MLVLFSCVVIAIMLYYRRRVANLRAEVNHVVNYMTQEQPSHFDNPVYSRTTATSGPMVANGSAIPPLDARTGLLRTMIPNNIFPSLASNGRRQAAAAPSHDKYSYPDNNEYGTGQSYSIQYHPDNDLKNLEADLTNPNYYKDHVYDEIGLKDTMDTEYDHLDYSRAGSSHKAHYFRMTDDSMMAAPPGSSPSIPSNIAPHDGSPKPINGVINNLSAPRHGYLNQTPTTSALPIITTTANATSSSSANNNDLHSSSSNSSPTPPSSPPGLAYNRAHHDRDSNSSTLTTTTLQCDDGAEPNADGTTAGLYVPMMVASGRATAAGSEDQQFVPGTSGTGSKIPDHQLNIKE</sequence>
<reference evidence="2" key="1">
    <citation type="submission" date="2018-01" db="EMBL/GenBank/DDBJ databases">
        <title>An insight into the sialome of Amazonian anophelines.</title>
        <authorList>
            <person name="Ribeiro J.M."/>
            <person name="Scarpassa V."/>
            <person name="Calvo E."/>
        </authorList>
    </citation>
    <scope>NUCLEOTIDE SEQUENCE</scope>
    <source>
        <tissue evidence="2">Salivary glands</tissue>
    </source>
</reference>
<organism evidence="2">
    <name type="scientific">Anopheles braziliensis</name>
    <dbReference type="NCBI Taxonomy" id="58242"/>
    <lineage>
        <taxon>Eukaryota</taxon>
        <taxon>Metazoa</taxon>
        <taxon>Ecdysozoa</taxon>
        <taxon>Arthropoda</taxon>
        <taxon>Hexapoda</taxon>
        <taxon>Insecta</taxon>
        <taxon>Pterygota</taxon>
        <taxon>Neoptera</taxon>
        <taxon>Endopterygota</taxon>
        <taxon>Diptera</taxon>
        <taxon>Nematocera</taxon>
        <taxon>Culicoidea</taxon>
        <taxon>Culicidae</taxon>
        <taxon>Anophelinae</taxon>
        <taxon>Anopheles</taxon>
    </lineage>
</organism>
<dbReference type="AlphaFoldDB" id="A0A2M3ZLD0"/>
<protein>
    <submittedName>
        <fullName evidence="2">Uncharacterized protein</fullName>
    </submittedName>
</protein>
<dbReference type="EMBL" id="GGFM01008551">
    <property type="protein sequence ID" value="MBW29302.1"/>
    <property type="molecule type" value="Transcribed_RNA"/>
</dbReference>
<feature type="region of interest" description="Disordered" evidence="1">
    <location>
        <begin position="318"/>
        <end position="348"/>
    </location>
</feature>
<evidence type="ECO:0000256" key="1">
    <source>
        <dbReference type="SAM" id="MobiDB-lite"/>
    </source>
</evidence>
<feature type="region of interest" description="Disordered" evidence="1">
    <location>
        <begin position="240"/>
        <end position="303"/>
    </location>
</feature>
<feature type="compositionally biased region" description="Basic and acidic residues" evidence="1">
    <location>
        <begin position="339"/>
        <end position="348"/>
    </location>
</feature>
<feature type="compositionally biased region" description="Low complexity" evidence="1">
    <location>
        <begin position="240"/>
        <end position="259"/>
    </location>
</feature>
<feature type="compositionally biased region" description="Low complexity" evidence="1">
    <location>
        <begin position="182"/>
        <end position="199"/>
    </location>
</feature>
<name>A0A2M3ZLD0_9DIPT</name>
<feature type="compositionally biased region" description="Polar residues" evidence="1">
    <location>
        <begin position="324"/>
        <end position="336"/>
    </location>
</feature>
<accession>A0A2M3ZLD0</accession>
<feature type="region of interest" description="Disordered" evidence="1">
    <location>
        <begin position="182"/>
        <end position="212"/>
    </location>
</feature>
<evidence type="ECO:0000313" key="2">
    <source>
        <dbReference type="EMBL" id="MBW29302.1"/>
    </source>
</evidence>
<proteinExistence type="predicted"/>